<dbReference type="AlphaFoldDB" id="A0A0R1XJX3"/>
<dbReference type="GO" id="GO:0004553">
    <property type="term" value="F:hydrolase activity, hydrolyzing O-glycosyl compounds"/>
    <property type="evidence" value="ECO:0007669"/>
    <property type="project" value="InterPro"/>
</dbReference>
<dbReference type="Pfam" id="PF14310">
    <property type="entry name" value="Fn3-like"/>
    <property type="match status" value="1"/>
</dbReference>
<accession>A0A0R1XJX3</accession>
<evidence type="ECO:0000256" key="1">
    <source>
        <dbReference type="ARBA" id="ARBA00005336"/>
    </source>
</evidence>
<name>A0A0R1XJX3_9LACO</name>
<dbReference type="InterPro" id="IPR036881">
    <property type="entry name" value="Glyco_hydro_3_C_sf"/>
</dbReference>
<evidence type="ECO:0000256" key="2">
    <source>
        <dbReference type="ARBA" id="ARBA00022801"/>
    </source>
</evidence>
<reference evidence="4 5" key="1">
    <citation type="journal article" date="2015" name="Genome Announc.">
        <title>Expanding the biotechnology potential of lactobacilli through comparative genomics of 213 strains and associated genera.</title>
        <authorList>
            <person name="Sun Z."/>
            <person name="Harris H.M."/>
            <person name="McCann A."/>
            <person name="Guo C."/>
            <person name="Argimon S."/>
            <person name="Zhang W."/>
            <person name="Yang X."/>
            <person name="Jeffery I.B."/>
            <person name="Cooney J.C."/>
            <person name="Kagawa T.F."/>
            <person name="Liu W."/>
            <person name="Song Y."/>
            <person name="Salvetti E."/>
            <person name="Wrobel A."/>
            <person name="Rasinkangas P."/>
            <person name="Parkhill J."/>
            <person name="Rea M.C."/>
            <person name="O'Sullivan O."/>
            <person name="Ritari J."/>
            <person name="Douillard F.P."/>
            <person name="Paul Ross R."/>
            <person name="Yang R."/>
            <person name="Briner A.E."/>
            <person name="Felis G.E."/>
            <person name="de Vos W.M."/>
            <person name="Barrangou R."/>
            <person name="Klaenhammer T.R."/>
            <person name="Caufield P.W."/>
            <person name="Cui Y."/>
            <person name="Zhang H."/>
            <person name="O'Toole P.W."/>
        </authorList>
    </citation>
    <scope>NUCLEOTIDE SEQUENCE [LARGE SCALE GENOMIC DNA]</scope>
    <source>
        <strain evidence="4 5">DSM 18527</strain>
    </source>
</reference>
<dbReference type="InterPro" id="IPR002772">
    <property type="entry name" value="Glyco_hydro_3_C"/>
</dbReference>
<comment type="caution">
    <text evidence="4">The sequence shown here is derived from an EMBL/GenBank/DDBJ whole genome shotgun (WGS) entry which is preliminary data.</text>
</comment>
<comment type="similarity">
    <text evidence="1">Belongs to the glycosyl hydrolase 3 family.</text>
</comment>
<dbReference type="InterPro" id="IPR050288">
    <property type="entry name" value="Cellulose_deg_GH3"/>
</dbReference>
<dbReference type="InterPro" id="IPR026891">
    <property type="entry name" value="Fn3-like"/>
</dbReference>
<dbReference type="PATRIC" id="fig|1423734.3.peg.1638"/>
<dbReference type="SUPFAM" id="SSF52279">
    <property type="entry name" value="Beta-D-glucan exohydrolase, C-terminal domain"/>
    <property type="match status" value="1"/>
</dbReference>
<dbReference type="Pfam" id="PF01915">
    <property type="entry name" value="Glyco_hydro_3_C"/>
    <property type="match status" value="1"/>
</dbReference>
<dbReference type="eggNOG" id="COG1472">
    <property type="taxonomic scope" value="Bacteria"/>
</dbReference>
<proteinExistence type="inferred from homology"/>
<dbReference type="Gene3D" id="2.60.40.10">
    <property type="entry name" value="Immunoglobulins"/>
    <property type="match status" value="1"/>
</dbReference>
<organism evidence="4 5">
    <name type="scientific">Agrilactobacillus composti DSM 18527 = JCM 14202</name>
    <dbReference type="NCBI Taxonomy" id="1423734"/>
    <lineage>
        <taxon>Bacteria</taxon>
        <taxon>Bacillati</taxon>
        <taxon>Bacillota</taxon>
        <taxon>Bacilli</taxon>
        <taxon>Lactobacillales</taxon>
        <taxon>Lactobacillaceae</taxon>
        <taxon>Agrilactobacillus</taxon>
    </lineage>
</organism>
<dbReference type="PANTHER" id="PTHR42715">
    <property type="entry name" value="BETA-GLUCOSIDASE"/>
    <property type="match status" value="1"/>
</dbReference>
<protein>
    <submittedName>
        <fullName evidence="4">Beta-glucosidase</fullName>
    </submittedName>
</protein>
<evidence type="ECO:0000313" key="5">
    <source>
        <dbReference type="Proteomes" id="UP000051236"/>
    </source>
</evidence>
<gene>
    <name evidence="4" type="ORF">FC83_GL001618</name>
</gene>
<evidence type="ECO:0000259" key="3">
    <source>
        <dbReference type="SMART" id="SM01217"/>
    </source>
</evidence>
<dbReference type="Gene3D" id="3.40.50.1700">
    <property type="entry name" value="Glycoside hydrolase family 3 C-terminal domain"/>
    <property type="match status" value="1"/>
</dbReference>
<sequence>MMMNDIKTTLRNLSPQEKMTLTSGHDFWSSEPLYPHNIPSFRMSDGPHGLRYQAQAGDHLGLNKSVPSTSFPTASASACTWDLDLLYQMGQGIAKEAQSCQVDMVLGPGVNIKRNPLCGRNFEYFSEDPYLAGQLGASWINGLQDQGIAACLKHFACNNQENDRLLSDSLVDPVALHELYLEAFRIAVEQSQPESIMCAYNKINGTYASDNYYLLTEVLRRQWGFKGAVITDWGALNNKVKAINAGTDLEMPSSQHMFDQAALADLKTGELSAQALDRAARHVITLARQPRPKFEGDRSVLLTQNATLAQKIAENSIVLLKNTAHILPLQPTDKLLVVGEMAQHTRYQGAGSSHINPPAAISIIAGLKSENIQFNYQVGYRFDNQQTTALAAAARQSAQEADKVILVLGLPEVAESEGFDRTSLDLPANQNDLVDQLAQVNPNLIILLVAGAPVTLPWLDQTKGLLNLYLNGENVGKACARILNGQVNPSGKLAETYPIAYKDVPSAQTYDHNTRSVAYEESLYVGYRYYDKANVAVNFPFGFGLSYTTFKLAQLQRDTTHIAPGQQLTLSVALTNTGPIAGQEVVQVYVGADPKAPLTPLTALKAFQKVPLAPGETKTVTFTLPAQAFMQWDPDLEQWRLPKGSRRLYVGTSSRNLPLETVVTLDGATSVRTQALPQWYITPVGYPNATDFELLSGLRAKPMLATPVGAFTAMNTPRELSKGSLPVRQITNLIRHYQTKDLADPKGSEAQFMDKIILDTPLIRLSQQTQGQFSLPMLKRLVALANHNYWRALVGK</sequence>
<dbReference type="PANTHER" id="PTHR42715:SF10">
    <property type="entry name" value="BETA-GLUCOSIDASE"/>
    <property type="match status" value="1"/>
</dbReference>
<dbReference type="SUPFAM" id="SSF51445">
    <property type="entry name" value="(Trans)glycosidases"/>
    <property type="match status" value="1"/>
</dbReference>
<dbReference type="PRINTS" id="PR00133">
    <property type="entry name" value="GLHYDRLASE3"/>
</dbReference>
<dbReference type="InterPro" id="IPR017853">
    <property type="entry name" value="GH"/>
</dbReference>
<dbReference type="Proteomes" id="UP000051236">
    <property type="component" value="Unassembled WGS sequence"/>
</dbReference>
<dbReference type="InterPro" id="IPR013783">
    <property type="entry name" value="Ig-like_fold"/>
</dbReference>
<dbReference type="Gene3D" id="3.20.20.300">
    <property type="entry name" value="Glycoside hydrolase, family 3, N-terminal domain"/>
    <property type="match status" value="1"/>
</dbReference>
<dbReference type="GO" id="GO:0005975">
    <property type="term" value="P:carbohydrate metabolic process"/>
    <property type="evidence" value="ECO:0007669"/>
    <property type="project" value="InterPro"/>
</dbReference>
<dbReference type="InterPro" id="IPR036962">
    <property type="entry name" value="Glyco_hydro_3_N_sf"/>
</dbReference>
<dbReference type="InterPro" id="IPR001764">
    <property type="entry name" value="Glyco_hydro_3_N"/>
</dbReference>
<dbReference type="STRING" id="1423734.FC83_GL001618"/>
<feature type="domain" description="Fibronectin type III-like" evidence="3">
    <location>
        <begin position="584"/>
        <end position="654"/>
    </location>
</feature>
<evidence type="ECO:0000313" key="4">
    <source>
        <dbReference type="EMBL" id="KRM30487.1"/>
    </source>
</evidence>
<dbReference type="SMART" id="SM01217">
    <property type="entry name" value="Fn3_like"/>
    <property type="match status" value="1"/>
</dbReference>
<dbReference type="EMBL" id="AZGA01000088">
    <property type="protein sequence ID" value="KRM30487.1"/>
    <property type="molecule type" value="Genomic_DNA"/>
</dbReference>
<keyword evidence="2" id="KW-0378">Hydrolase</keyword>
<keyword evidence="5" id="KW-1185">Reference proteome</keyword>
<dbReference type="Pfam" id="PF00933">
    <property type="entry name" value="Glyco_hydro_3"/>
    <property type="match status" value="1"/>
</dbReference>